<sequence>MRLKWTILAPVMALAMRSCPAEILCSLIVRCSERVANEIRCSLPVFAGANPAANTVH</sequence>
<protein>
    <submittedName>
        <fullName evidence="2">Uncharacterized protein</fullName>
    </submittedName>
</protein>
<gene>
    <name evidence="2" type="ORF">A2U01_0001986</name>
</gene>
<feature type="signal peptide" evidence="1">
    <location>
        <begin position="1"/>
        <end position="21"/>
    </location>
</feature>
<dbReference type="EMBL" id="LXQA010002007">
    <property type="protein sequence ID" value="MCH81202.1"/>
    <property type="molecule type" value="Genomic_DNA"/>
</dbReference>
<organism evidence="2 3">
    <name type="scientific">Trifolium medium</name>
    <dbReference type="NCBI Taxonomy" id="97028"/>
    <lineage>
        <taxon>Eukaryota</taxon>
        <taxon>Viridiplantae</taxon>
        <taxon>Streptophyta</taxon>
        <taxon>Embryophyta</taxon>
        <taxon>Tracheophyta</taxon>
        <taxon>Spermatophyta</taxon>
        <taxon>Magnoliopsida</taxon>
        <taxon>eudicotyledons</taxon>
        <taxon>Gunneridae</taxon>
        <taxon>Pentapetalae</taxon>
        <taxon>rosids</taxon>
        <taxon>fabids</taxon>
        <taxon>Fabales</taxon>
        <taxon>Fabaceae</taxon>
        <taxon>Papilionoideae</taxon>
        <taxon>50 kb inversion clade</taxon>
        <taxon>NPAAA clade</taxon>
        <taxon>Hologalegina</taxon>
        <taxon>IRL clade</taxon>
        <taxon>Trifolieae</taxon>
        <taxon>Trifolium</taxon>
    </lineage>
</organism>
<evidence type="ECO:0000256" key="1">
    <source>
        <dbReference type="SAM" id="SignalP"/>
    </source>
</evidence>
<proteinExistence type="predicted"/>
<name>A0A392M1I9_9FABA</name>
<reference evidence="2 3" key="1">
    <citation type="journal article" date="2018" name="Front. Plant Sci.">
        <title>Red Clover (Trifolium pratense) and Zigzag Clover (T. medium) - A Picture of Genomic Similarities and Differences.</title>
        <authorList>
            <person name="Dluhosova J."/>
            <person name="Istvanek J."/>
            <person name="Nedelnik J."/>
            <person name="Repkova J."/>
        </authorList>
    </citation>
    <scope>NUCLEOTIDE SEQUENCE [LARGE SCALE GENOMIC DNA]</scope>
    <source>
        <strain evidence="3">cv. 10/8</strain>
        <tissue evidence="2">Leaf</tissue>
    </source>
</reference>
<evidence type="ECO:0000313" key="2">
    <source>
        <dbReference type="EMBL" id="MCH81202.1"/>
    </source>
</evidence>
<keyword evidence="1" id="KW-0732">Signal</keyword>
<evidence type="ECO:0000313" key="3">
    <source>
        <dbReference type="Proteomes" id="UP000265520"/>
    </source>
</evidence>
<accession>A0A392M1I9</accession>
<feature type="non-terminal residue" evidence="2">
    <location>
        <position position="57"/>
    </location>
</feature>
<dbReference type="AlphaFoldDB" id="A0A392M1I9"/>
<keyword evidence="3" id="KW-1185">Reference proteome</keyword>
<feature type="chain" id="PRO_5017340325" evidence="1">
    <location>
        <begin position="22"/>
        <end position="57"/>
    </location>
</feature>
<dbReference type="Proteomes" id="UP000265520">
    <property type="component" value="Unassembled WGS sequence"/>
</dbReference>
<comment type="caution">
    <text evidence="2">The sequence shown here is derived from an EMBL/GenBank/DDBJ whole genome shotgun (WGS) entry which is preliminary data.</text>
</comment>